<name>A0A511QWT7_9DEIN</name>
<dbReference type="SUPFAM" id="SSF46458">
    <property type="entry name" value="Globin-like"/>
    <property type="match status" value="1"/>
</dbReference>
<dbReference type="EMBL" id="BJXL01000001">
    <property type="protein sequence ID" value="GEM81838.1"/>
    <property type="molecule type" value="Genomic_DNA"/>
</dbReference>
<dbReference type="Gene3D" id="1.10.490.10">
    <property type="entry name" value="Globins"/>
    <property type="match status" value="1"/>
</dbReference>
<dbReference type="Pfam" id="PF11563">
    <property type="entry name" value="Protoglobin"/>
    <property type="match status" value="1"/>
</dbReference>
<comment type="caution">
    <text evidence="2">The sequence shown here is derived from an EMBL/GenBank/DDBJ whole genome shotgun (WGS) entry which is preliminary data.</text>
</comment>
<evidence type="ECO:0000259" key="1">
    <source>
        <dbReference type="Pfam" id="PF11563"/>
    </source>
</evidence>
<proteinExistence type="predicted"/>
<protein>
    <recommendedName>
        <fullName evidence="1">Globin-sensor domain-containing protein</fullName>
    </recommendedName>
</protein>
<dbReference type="RefSeq" id="WP_119340393.1">
    <property type="nucleotide sequence ID" value="NZ_BJXL01000001.1"/>
</dbReference>
<dbReference type="GO" id="GO:0020037">
    <property type="term" value="F:heme binding"/>
    <property type="evidence" value="ECO:0007669"/>
    <property type="project" value="InterPro"/>
</dbReference>
<feature type="domain" description="Globin-sensor" evidence="1">
    <location>
        <begin position="24"/>
        <end position="151"/>
    </location>
</feature>
<gene>
    <name evidence="2" type="ORF">MHY01S_00040</name>
</gene>
<accession>A0A511QWT7</accession>
<dbReference type="AlphaFoldDB" id="A0A511QWT7"/>
<dbReference type="GO" id="GO:0019825">
    <property type="term" value="F:oxygen binding"/>
    <property type="evidence" value="ECO:0007669"/>
    <property type="project" value="InterPro"/>
</dbReference>
<evidence type="ECO:0000313" key="3">
    <source>
        <dbReference type="Proteomes" id="UP000321197"/>
    </source>
</evidence>
<dbReference type="Proteomes" id="UP000321197">
    <property type="component" value="Unassembled WGS sequence"/>
</dbReference>
<reference evidence="2 3" key="1">
    <citation type="submission" date="2019-07" db="EMBL/GenBank/DDBJ databases">
        <title>Whole genome shotgun sequence of Meiothermus hypogaeus NBRC 106114.</title>
        <authorList>
            <person name="Hosoyama A."/>
            <person name="Uohara A."/>
            <person name="Ohji S."/>
            <person name="Ichikawa N."/>
        </authorList>
    </citation>
    <scope>NUCLEOTIDE SEQUENCE [LARGE SCALE GENOMIC DNA]</scope>
    <source>
        <strain evidence="2 3">NBRC 106114</strain>
    </source>
</reference>
<dbReference type="OrthoDB" id="187976at2"/>
<sequence>MNPSLQGYFQAAKAVWEGLPPVTRFGALDQHTLKTYLPQLQRWEDPIINGFYDTLFSHPATRSVFREGERAMREQVLRHWYRRTITGPFNLEYFAWQILVGQVHQTRGISKGQVMVMWGWLTEQIWQLSHISLPIDEADQLTMAWMRLANSIKAMAADERLEAYLQSLEQQSGANPRILQSAAVSWLEEQSKGSNRS</sequence>
<dbReference type="InterPro" id="IPR012292">
    <property type="entry name" value="Globin/Proto"/>
</dbReference>
<dbReference type="InterPro" id="IPR009050">
    <property type="entry name" value="Globin-like_sf"/>
</dbReference>
<organism evidence="2 3">
    <name type="scientific">Meiothermus hypogaeus NBRC 106114</name>
    <dbReference type="NCBI Taxonomy" id="1227553"/>
    <lineage>
        <taxon>Bacteria</taxon>
        <taxon>Thermotogati</taxon>
        <taxon>Deinococcota</taxon>
        <taxon>Deinococci</taxon>
        <taxon>Thermales</taxon>
        <taxon>Thermaceae</taxon>
        <taxon>Meiothermus</taxon>
    </lineage>
</organism>
<dbReference type="InterPro" id="IPR044398">
    <property type="entry name" value="Globin-sensor_dom"/>
</dbReference>
<evidence type="ECO:0000313" key="2">
    <source>
        <dbReference type="EMBL" id="GEM81838.1"/>
    </source>
</evidence>